<reference evidence="2 3" key="1">
    <citation type="submission" date="2019-07" db="EMBL/GenBank/DDBJ databases">
        <title>Whole genome shotgun sequence of Methylobacterium gnaphalii NBRC 107716.</title>
        <authorList>
            <person name="Hosoyama A."/>
            <person name="Uohara A."/>
            <person name="Ohji S."/>
            <person name="Ichikawa N."/>
        </authorList>
    </citation>
    <scope>NUCLEOTIDE SEQUENCE [LARGE SCALE GENOMIC DNA]</scope>
    <source>
        <strain evidence="2 3">NBRC 107716</strain>
    </source>
</reference>
<dbReference type="InterPro" id="IPR038444">
    <property type="entry name" value="DUF465_sf"/>
</dbReference>
<dbReference type="Pfam" id="PF04325">
    <property type="entry name" value="DUF465"/>
    <property type="match status" value="1"/>
</dbReference>
<proteinExistence type="predicted"/>
<evidence type="ECO:0000313" key="3">
    <source>
        <dbReference type="Proteomes" id="UP000321750"/>
    </source>
</evidence>
<evidence type="ECO:0000313" key="2">
    <source>
        <dbReference type="EMBL" id="GEP11591.1"/>
    </source>
</evidence>
<dbReference type="Gene3D" id="6.10.280.50">
    <property type="match status" value="1"/>
</dbReference>
<organism evidence="2 3">
    <name type="scientific">Methylobacterium gnaphalii</name>
    <dbReference type="NCBI Taxonomy" id="1010610"/>
    <lineage>
        <taxon>Bacteria</taxon>
        <taxon>Pseudomonadati</taxon>
        <taxon>Pseudomonadota</taxon>
        <taxon>Alphaproteobacteria</taxon>
        <taxon>Hyphomicrobiales</taxon>
        <taxon>Methylobacteriaceae</taxon>
        <taxon>Methylobacterium</taxon>
    </lineage>
</organism>
<keyword evidence="1" id="KW-0175">Coiled coil</keyword>
<comment type="caution">
    <text evidence="2">The sequence shown here is derived from an EMBL/GenBank/DDBJ whole genome shotgun (WGS) entry which is preliminary data.</text>
</comment>
<gene>
    <name evidence="2" type="ORF">MGN01_34360</name>
</gene>
<dbReference type="EMBL" id="BJZV01000020">
    <property type="protein sequence ID" value="GEP11591.1"/>
    <property type="molecule type" value="Genomic_DNA"/>
</dbReference>
<dbReference type="InterPro" id="IPR007420">
    <property type="entry name" value="DUF465"/>
</dbReference>
<dbReference type="AlphaFoldDB" id="A0A512JNQ7"/>
<accession>A0A512JNQ7</accession>
<name>A0A512JNQ7_9HYPH</name>
<sequence>MSLDTHLSQLARKHDALERELHDAMQSPSSDDLHIAELKRKKLHLKDEINRLRDDGETLH</sequence>
<dbReference type="OrthoDB" id="7362854at2"/>
<evidence type="ECO:0000256" key="1">
    <source>
        <dbReference type="SAM" id="Coils"/>
    </source>
</evidence>
<protein>
    <submittedName>
        <fullName evidence="2">DUF465 domain-containing protein</fullName>
    </submittedName>
</protein>
<feature type="coiled-coil region" evidence="1">
    <location>
        <begin position="7"/>
        <end position="55"/>
    </location>
</feature>
<dbReference type="Proteomes" id="UP000321750">
    <property type="component" value="Unassembled WGS sequence"/>
</dbReference>
<keyword evidence="3" id="KW-1185">Reference proteome</keyword>
<dbReference type="RefSeq" id="WP_147048010.1">
    <property type="nucleotide sequence ID" value="NZ_BJZV01000020.1"/>
</dbReference>